<dbReference type="EMBL" id="LILC01000002">
    <property type="protein sequence ID" value="KOO50490.1"/>
    <property type="molecule type" value="Genomic_DNA"/>
</dbReference>
<dbReference type="GO" id="GO:0043716">
    <property type="term" value="F:2-hydroxy-3-keto-5-methylthiopentenyl-1-phosphate phosphatase activity"/>
    <property type="evidence" value="ECO:0007669"/>
    <property type="project" value="UniProtKB-UniRule"/>
</dbReference>
<dbReference type="NCBIfam" id="TIGR01488">
    <property type="entry name" value="HAD-SF-IB"/>
    <property type="match status" value="1"/>
</dbReference>
<comment type="function">
    <text evidence="4">Dephosphorylates 2-hydroxy-3-keto-5-methylthiopentenyl-1-phosphate (HK-MTPenyl-1-P) yielding 1,2-dihydroxy-3-keto-5-methylthiopentene (DHK-MTPene).</text>
</comment>
<reference evidence="7" key="1">
    <citation type="submission" date="2015-08" db="EMBL/GenBank/DDBJ databases">
        <title>Fjat-14210 dsm16467.</title>
        <authorList>
            <person name="Liu B."/>
            <person name="Wang J."/>
            <person name="Zhu Y."/>
            <person name="Liu G."/>
            <person name="Chen Q."/>
            <person name="Chen Z."/>
            <person name="Lan J."/>
            <person name="Che J."/>
            <person name="Ge C."/>
            <person name="Shi H."/>
            <person name="Pan Z."/>
            <person name="Liu X."/>
        </authorList>
    </citation>
    <scope>NUCLEOTIDE SEQUENCE [LARGE SCALE GENOMIC DNA]</scope>
    <source>
        <strain evidence="7">DSM 16467</strain>
    </source>
</reference>
<comment type="catalytic activity">
    <reaction evidence="4">
        <text>2-hydroxy-5-methylsulfanyl-3-oxopent-1-enyl phosphate + H2O = 1,2-dihydroxy-5-(methylsulfanyl)pent-1-en-3-one + phosphate</text>
        <dbReference type="Rhea" id="RHEA:14481"/>
        <dbReference type="ChEBI" id="CHEBI:15377"/>
        <dbReference type="ChEBI" id="CHEBI:43474"/>
        <dbReference type="ChEBI" id="CHEBI:49252"/>
        <dbReference type="ChEBI" id="CHEBI:59505"/>
        <dbReference type="EC" id="3.1.3.87"/>
    </reaction>
</comment>
<name>A0A0M0LHE7_9BACI</name>
<dbReference type="InterPro" id="IPR036412">
    <property type="entry name" value="HAD-like_sf"/>
</dbReference>
<evidence type="ECO:0000256" key="2">
    <source>
        <dbReference type="ARBA" id="ARBA00022801"/>
    </source>
</evidence>
<evidence type="ECO:0000256" key="3">
    <source>
        <dbReference type="ARBA" id="ARBA00023167"/>
    </source>
</evidence>
<dbReference type="HAMAP" id="MF_01680">
    <property type="entry name" value="Salvage_MtnX"/>
    <property type="match status" value="1"/>
</dbReference>
<evidence type="ECO:0000256" key="1">
    <source>
        <dbReference type="ARBA" id="ARBA00022605"/>
    </source>
</evidence>
<dbReference type="SUPFAM" id="SSF56784">
    <property type="entry name" value="HAD-like"/>
    <property type="match status" value="1"/>
</dbReference>
<dbReference type="InterPro" id="IPR050849">
    <property type="entry name" value="HAD-like_hydrolase_phosphatase"/>
</dbReference>
<dbReference type="STRING" id="284581.AMD01_01685"/>
<gene>
    <name evidence="4 6" type="primary">mtnX</name>
    <name evidence="6" type="ORF">AMD01_01685</name>
</gene>
<comment type="similarity">
    <text evidence="4">Belongs to the HAD-like hydrolase superfamily. MtnX family.</text>
</comment>
<keyword evidence="7" id="KW-1185">Reference proteome</keyword>
<dbReference type="CDD" id="cd07524">
    <property type="entry name" value="HAD_Pase"/>
    <property type="match status" value="1"/>
</dbReference>
<keyword evidence="2 4" id="KW-0378">Hydrolase</keyword>
<organism evidence="6 7">
    <name type="scientific">Priestia koreensis</name>
    <dbReference type="NCBI Taxonomy" id="284581"/>
    <lineage>
        <taxon>Bacteria</taxon>
        <taxon>Bacillati</taxon>
        <taxon>Bacillota</taxon>
        <taxon>Bacilli</taxon>
        <taxon>Bacillales</taxon>
        <taxon>Bacillaceae</taxon>
        <taxon>Priestia</taxon>
    </lineage>
</organism>
<comment type="pathway">
    <text evidence="4">Amino-acid biosynthesis; L-methionine biosynthesis via salvage pathway; L-methionine from S-methyl-5-thio-alpha-D-ribose 1-phosphate: step 4/6.</text>
</comment>
<dbReference type="AlphaFoldDB" id="A0A0M0LHE7"/>
<sequence>MRNLILFCDFDGTITNTDNIIAIMKQFAPPEWNAIKDDVLAQRVSVQEGVGKMFSLLPSSLKNEIIEFLLKKAEIREGFQEFVAFAREKGLPLYIISGGIDFFVEPLLDGLVEPSSIYCNGSDFSGERIRITWPHDCDEHCDNGCGCCKPSLLRDLAHGDDFKVVIGDSITDLQAAKLADAVIARDFLIEKCEELSIPYRPFSTFHDVKNHVQELLEVRV</sequence>
<dbReference type="Pfam" id="PF12710">
    <property type="entry name" value="HAD"/>
    <property type="match status" value="1"/>
</dbReference>
<dbReference type="PATRIC" id="fig|284581.3.peg.595"/>
<dbReference type="GO" id="GO:0019509">
    <property type="term" value="P:L-methionine salvage from methylthioadenosine"/>
    <property type="evidence" value="ECO:0007669"/>
    <property type="project" value="UniProtKB-UniRule"/>
</dbReference>
<evidence type="ECO:0000256" key="5">
    <source>
        <dbReference type="NCBIfam" id="TIGR03333"/>
    </source>
</evidence>
<dbReference type="NCBIfam" id="TIGR03333">
    <property type="entry name" value="salvage_mtnX"/>
    <property type="match status" value="1"/>
</dbReference>
<comment type="caution">
    <text evidence="6">The sequence shown here is derived from an EMBL/GenBank/DDBJ whole genome shotgun (WGS) entry which is preliminary data.</text>
</comment>
<protein>
    <recommendedName>
        <fullName evidence="4 5">2-hydroxy-3-keto-5-methylthiopentenyl-1-phosphate phosphatase</fullName>
        <shortName evidence="4">HK-MTPenyl-1-P phosphatase</shortName>
        <ecNumber evidence="4 5">3.1.3.87</ecNumber>
    </recommendedName>
</protein>
<dbReference type="PANTHER" id="PTHR28181">
    <property type="entry name" value="UPF0655 PROTEIN YCR015C"/>
    <property type="match status" value="1"/>
</dbReference>
<evidence type="ECO:0000313" key="6">
    <source>
        <dbReference type="EMBL" id="KOO50490.1"/>
    </source>
</evidence>
<dbReference type="NCBIfam" id="TIGR01489">
    <property type="entry name" value="DKMTPPase-SF"/>
    <property type="match status" value="1"/>
</dbReference>
<dbReference type="UniPathway" id="UPA00904">
    <property type="reaction ID" value="UER00877"/>
</dbReference>
<keyword evidence="1 4" id="KW-0028">Amino-acid biosynthesis</keyword>
<dbReference type="EC" id="3.1.3.87" evidence="4 5"/>
<dbReference type="NCBIfam" id="NF007103">
    <property type="entry name" value="PRK09552.1"/>
    <property type="match status" value="1"/>
</dbReference>
<evidence type="ECO:0000313" key="7">
    <source>
        <dbReference type="Proteomes" id="UP000037558"/>
    </source>
</evidence>
<dbReference type="PANTHER" id="PTHR28181:SF2">
    <property type="entry name" value="PHOSPHORIC MONOESTER HYDROLASE"/>
    <property type="match status" value="1"/>
</dbReference>
<keyword evidence="3 4" id="KW-0486">Methionine biosynthesis</keyword>
<evidence type="ECO:0000256" key="4">
    <source>
        <dbReference type="HAMAP-Rule" id="MF_01680"/>
    </source>
</evidence>
<dbReference type="InterPro" id="IPR023214">
    <property type="entry name" value="HAD_sf"/>
</dbReference>
<dbReference type="Proteomes" id="UP000037558">
    <property type="component" value="Unassembled WGS sequence"/>
</dbReference>
<dbReference type="Gene3D" id="3.40.50.1000">
    <property type="entry name" value="HAD superfamily/HAD-like"/>
    <property type="match status" value="1"/>
</dbReference>
<dbReference type="OrthoDB" id="9804940at2"/>
<proteinExistence type="inferred from homology"/>
<dbReference type="RefSeq" id="WP_053399649.1">
    <property type="nucleotide sequence ID" value="NZ_LILC01000002.1"/>
</dbReference>
<dbReference type="InterPro" id="IPR006384">
    <property type="entry name" value="HAD_hydro_PyrdxlP_Pase-like"/>
</dbReference>
<dbReference type="InterPro" id="IPR017718">
    <property type="entry name" value="HAD-SF_hydro_IB_MtnX"/>
</dbReference>
<accession>A0A0M0LHE7</accession>
<dbReference type="Gene3D" id="3.90.1470.20">
    <property type="match status" value="1"/>
</dbReference>